<dbReference type="KEGG" id="ndk:I601_1311"/>
<gene>
    <name evidence="5" type="primary">kdhA</name>
    <name evidence="5" type="ORF">I601_1311</name>
</gene>
<name>A0A1A9GJ91_9ACTN</name>
<sequence>MKPAPFSYLRPTTLDEALANLAADPDAKVLAGGQSLVPLLSMRLAAPSTLVDINAVPGLDQVRTDEKGVRVGALARHAAVEADPAARRVQPLLSLALRMVAHPTIRNRGTTVGSLVHADPSAEMPVVLMLLGGSVTAASAQGTRTIAAEDLYVGLMESALSHDEIATEAFFPALPDGAGVAFDEIARRHGDYALCGVAAIVHADEEGAVTSVRAGYLSVSDLPTVVDLTEAFTAGALDEEGLDRAAELALESLAPEGDIHGTAAYRAQLARVLTKRVVRRAHEDCLARRKGDA</sequence>
<dbReference type="EMBL" id="CP015079">
    <property type="protein sequence ID" value="ANH37750.1"/>
    <property type="molecule type" value="Genomic_DNA"/>
</dbReference>
<dbReference type="InterPro" id="IPR005107">
    <property type="entry name" value="CO_DH_flav_C"/>
</dbReference>
<dbReference type="Gene3D" id="3.30.465.10">
    <property type="match status" value="1"/>
</dbReference>
<dbReference type="Gene3D" id="3.30.43.10">
    <property type="entry name" value="Uridine Diphospho-n-acetylenolpyruvylglucosamine Reductase, domain 2"/>
    <property type="match status" value="1"/>
</dbReference>
<dbReference type="SMART" id="SM01092">
    <property type="entry name" value="CO_deh_flav_C"/>
    <property type="match status" value="1"/>
</dbReference>
<dbReference type="AlphaFoldDB" id="A0A1A9GJ91"/>
<dbReference type="PANTHER" id="PTHR42659">
    <property type="entry name" value="XANTHINE DEHYDROGENASE SUBUNIT C-RELATED"/>
    <property type="match status" value="1"/>
</dbReference>
<keyword evidence="6" id="KW-1185">Reference proteome</keyword>
<evidence type="ECO:0000313" key="6">
    <source>
        <dbReference type="Proteomes" id="UP000077868"/>
    </source>
</evidence>
<evidence type="ECO:0000256" key="2">
    <source>
        <dbReference type="ARBA" id="ARBA00022827"/>
    </source>
</evidence>
<dbReference type="GO" id="GO:0034909">
    <property type="term" value="F:6-hydroxypseudooxynicotine dehydrogenase activity"/>
    <property type="evidence" value="ECO:0007669"/>
    <property type="project" value="UniProtKB-EC"/>
</dbReference>
<feature type="domain" description="FAD-binding PCMH-type" evidence="4">
    <location>
        <begin position="1"/>
        <end position="176"/>
    </location>
</feature>
<dbReference type="Pfam" id="PF00941">
    <property type="entry name" value="FAD_binding_5"/>
    <property type="match status" value="1"/>
</dbReference>
<dbReference type="InterPro" id="IPR016166">
    <property type="entry name" value="FAD-bd_PCMH"/>
</dbReference>
<dbReference type="EC" id="1.5.99.14" evidence="5"/>
<keyword evidence="3 5" id="KW-0560">Oxidoreductase</keyword>
<dbReference type="PANTHER" id="PTHR42659:SF2">
    <property type="entry name" value="XANTHINE DEHYDROGENASE SUBUNIT C-RELATED"/>
    <property type="match status" value="1"/>
</dbReference>
<evidence type="ECO:0000256" key="1">
    <source>
        <dbReference type="ARBA" id="ARBA00022630"/>
    </source>
</evidence>
<dbReference type="Gene3D" id="3.30.390.50">
    <property type="entry name" value="CO dehydrogenase flavoprotein, C-terminal domain"/>
    <property type="match status" value="1"/>
</dbReference>
<dbReference type="InterPro" id="IPR036318">
    <property type="entry name" value="FAD-bd_PCMH-like_sf"/>
</dbReference>
<keyword evidence="1" id="KW-0285">Flavoprotein</keyword>
<dbReference type="SUPFAM" id="SSF56176">
    <property type="entry name" value="FAD-binding/transporter-associated domain-like"/>
    <property type="match status" value="1"/>
</dbReference>
<proteinExistence type="predicted"/>
<reference evidence="5 6" key="1">
    <citation type="submission" date="2016-03" db="EMBL/GenBank/DDBJ databases">
        <title>Complete genome sequence of a soil Actinobacterium, Nocardioides dokdonensis FR1436.</title>
        <authorList>
            <person name="Kwon S.-K."/>
            <person name="Kim K."/>
            <person name="Kim J.F."/>
        </authorList>
    </citation>
    <scope>NUCLEOTIDE SEQUENCE [LARGE SCALE GENOMIC DNA]</scope>
    <source>
        <strain evidence="5 6">FR1436</strain>
    </source>
</reference>
<evidence type="ECO:0000313" key="5">
    <source>
        <dbReference type="EMBL" id="ANH37750.1"/>
    </source>
</evidence>
<dbReference type="GO" id="GO:0071949">
    <property type="term" value="F:FAD binding"/>
    <property type="evidence" value="ECO:0007669"/>
    <property type="project" value="InterPro"/>
</dbReference>
<dbReference type="Proteomes" id="UP000077868">
    <property type="component" value="Chromosome"/>
</dbReference>
<dbReference type="Pfam" id="PF03450">
    <property type="entry name" value="CO_deh_flav_C"/>
    <property type="match status" value="1"/>
</dbReference>
<dbReference type="STRING" id="1300347.I601_1311"/>
<dbReference type="InterPro" id="IPR002346">
    <property type="entry name" value="Mopterin_DH_FAD-bd"/>
</dbReference>
<dbReference type="PROSITE" id="PS51387">
    <property type="entry name" value="FAD_PCMH"/>
    <property type="match status" value="1"/>
</dbReference>
<dbReference type="InterPro" id="IPR016167">
    <property type="entry name" value="FAD-bd_PCMH_sub1"/>
</dbReference>
<dbReference type="SUPFAM" id="SSF55447">
    <property type="entry name" value="CO dehydrogenase flavoprotein C-terminal domain-like"/>
    <property type="match status" value="1"/>
</dbReference>
<dbReference type="PATRIC" id="fig|1300347.3.peg.1311"/>
<evidence type="ECO:0000259" key="4">
    <source>
        <dbReference type="PROSITE" id="PS51387"/>
    </source>
</evidence>
<dbReference type="InterPro" id="IPR051312">
    <property type="entry name" value="Diverse_Substr_Oxidored"/>
</dbReference>
<evidence type="ECO:0000256" key="3">
    <source>
        <dbReference type="ARBA" id="ARBA00023002"/>
    </source>
</evidence>
<accession>A0A1A9GJ91</accession>
<organism evidence="5 6">
    <name type="scientific">Nocardioides dokdonensis FR1436</name>
    <dbReference type="NCBI Taxonomy" id="1300347"/>
    <lineage>
        <taxon>Bacteria</taxon>
        <taxon>Bacillati</taxon>
        <taxon>Actinomycetota</taxon>
        <taxon>Actinomycetes</taxon>
        <taxon>Propionibacteriales</taxon>
        <taxon>Nocardioidaceae</taxon>
        <taxon>Nocardioides</taxon>
    </lineage>
</organism>
<keyword evidence="2" id="KW-0274">FAD</keyword>
<dbReference type="InterPro" id="IPR016169">
    <property type="entry name" value="FAD-bd_PCMH_sub2"/>
</dbReference>
<dbReference type="InterPro" id="IPR036683">
    <property type="entry name" value="CO_DH_flav_C_dom_sf"/>
</dbReference>
<protein>
    <submittedName>
        <fullName evidence="5">6-hydroxypseudooxynicotine dehydrogenase complex subunit alpha</fullName>
        <ecNumber evidence="5">1.5.99.14</ecNumber>
    </submittedName>
</protein>
<dbReference type="OrthoDB" id="9793944at2"/>
<dbReference type="RefSeq" id="WP_068107542.1">
    <property type="nucleotide sequence ID" value="NZ_CP015079.1"/>
</dbReference>